<feature type="compositionally biased region" description="Polar residues" evidence="1">
    <location>
        <begin position="314"/>
        <end position="323"/>
    </location>
</feature>
<dbReference type="PANTHER" id="PTHR47349:SF1">
    <property type="entry name" value="AER328WP"/>
    <property type="match status" value="1"/>
</dbReference>
<feature type="compositionally biased region" description="Polar residues" evidence="1">
    <location>
        <begin position="141"/>
        <end position="165"/>
    </location>
</feature>
<feature type="compositionally biased region" description="Low complexity" evidence="1">
    <location>
        <begin position="600"/>
        <end position="623"/>
    </location>
</feature>
<dbReference type="PANTHER" id="PTHR47349">
    <property type="entry name" value="CHROMOSOME 8, WHOLE GENOME SHOTGUN SEQUENCE"/>
    <property type="match status" value="1"/>
</dbReference>
<feature type="region of interest" description="Disordered" evidence="1">
    <location>
        <begin position="838"/>
        <end position="888"/>
    </location>
</feature>
<feature type="domain" description="YMC020W-like alpha/beta hydrolase" evidence="2">
    <location>
        <begin position="1048"/>
        <end position="1392"/>
    </location>
</feature>
<feature type="compositionally biased region" description="Low complexity" evidence="1">
    <location>
        <begin position="902"/>
        <end position="916"/>
    </location>
</feature>
<reference evidence="3 4" key="1">
    <citation type="journal article" date="2020" name="ISME J.">
        <title>Uncovering the hidden diversity of litter-decomposition mechanisms in mushroom-forming fungi.</title>
        <authorList>
            <person name="Floudas D."/>
            <person name="Bentzer J."/>
            <person name="Ahren D."/>
            <person name="Johansson T."/>
            <person name="Persson P."/>
            <person name="Tunlid A."/>
        </authorList>
    </citation>
    <scope>NUCLEOTIDE SEQUENCE [LARGE SCALE GENOMIC DNA]</scope>
    <source>
        <strain evidence="3 4">CBS 291.85</strain>
    </source>
</reference>
<feature type="compositionally biased region" description="Polar residues" evidence="1">
    <location>
        <begin position="229"/>
        <end position="240"/>
    </location>
</feature>
<sequence>MRKRRVLVSGWPSLSIFLHVECFYVFLLFRPFPSADSHVDMTSPAVCPRGHVSFGRGPSTLHPFFARLFIVFARFSCMDTKSHADTSTITSSADTTSSATNTTTASSTTSANITDITANPATTSISTPSRSKSPSPIPSTLSSKSGPVTSLSTDTVTVAANSNDGTDAKGQLTRAGSTSAGGEAPIREESREEGGMVEETRQEDQMWVNGTQSSEESTVAATTSHDTQETTQQENPTYTGSWWDYVGWGSSSATTRNESVPASGATDGNVVEDTVEGVKQDDSATESDHTVPSTEPSNAAISSDTVTLPPATAPAQSHASQVEPSPPEAEVSSTTGMKSAPPTVLAEDSKPPPRAASVFSGETVRSGAGSWLAPWTWYGGSGTSAPPTAAASSISVDIDKEPKLKRQMTESERVKEEALARDRGRENEAGAEAEAEKDGEPEQQPRLEQEETKDVGPSEEHAISSLPPAEQSASSPPATAEESASASLTSTPPTSSGWASFFSIGKGKGTSVKQIQDGSDDSQVKRDENGMEIMDLDEDEASAGDAQAGAISESKIDASSKAIPIQSKEVVKKESMKEILKAGATSPERKVSLVKALLQPSSSPKPASILSSLSSSPSKHPISGLPTKASATSDQDNITSASVSKDQIGISSRGRTDSMITTATSTSKASSVAKRAPLLVVSDDVKAKAATKAARSSSRGKEKEKDGSASGGEISDGKEKKEKSEKTKTKVEKKDSVKENDKDKKKDDKDKKHSKSNSGSSTPVPPAPPNLVLPTWADTFYTPPRSRLPSGVLPLTPLPGTEAYEAMYAKDEQKGLGSTLGRTMKYVSGVLFSGDRSNVERKKTSSLFGNASASGSDTTSKRGSESSMPVSGAGRRGSAASASSLPMSGGLVSPRIAALRAGSSSGRVGGSMKVGSAQAQTSKGRDVNIELMKEKERLYWDWGRSLPRSWEVVQFGQPIGLEQDDTDGVQEAGEDLKPEKAKAEEIDRDVSRSGQASSRSQGLIPGMGLEPGTTLSLPAHVLTNYKNKGKGREQALPEASAVEDVLKGCKKVVVIGIHGWFPGAVMRSVFGEPTGTSLKFVNMMVQALEVFQEKHGVRLEKITKIPLEGEGTIDRRVEKLYTNLVSNEEWMDDLHNTDVIFVATHSQGSVVSTHLLDRLIRERHIRTSKNGTTEPIADLGVNMVPLPPQRVCCLALCGIHLGPLRYLSTSSLVQPYIQYFESAAARELFEFQNTENEVSKSYVKALHNVVDNGTKMVYVASLNDQVVPIYSGLFTAASHPLILRALYIDGDAYNSSDFLSNLLVLLLRVLNTGLSDSGLLAHLSEVTAGSLNGVGHSTAYEELATYSLAVDYLFLANDGFDEHPELTFEPFNAASEMNDYEIPWALRDLIADERVAHFFSREITDLRDAFRDWNPKTSILRDIKRKLQPIQRLPSTLAPGSANSNSKL</sequence>
<feature type="compositionally biased region" description="Low complexity" evidence="1">
    <location>
        <begin position="85"/>
        <end position="140"/>
    </location>
</feature>
<dbReference type="Proteomes" id="UP000559256">
    <property type="component" value="Unassembled WGS sequence"/>
</dbReference>
<feature type="compositionally biased region" description="Low complexity" evidence="1">
    <location>
        <begin position="211"/>
        <end position="224"/>
    </location>
</feature>
<feature type="region of interest" description="Disordered" evidence="1">
    <location>
        <begin position="279"/>
        <end position="364"/>
    </location>
</feature>
<feature type="compositionally biased region" description="Basic and acidic residues" evidence="1">
    <location>
        <begin position="185"/>
        <end position="204"/>
    </location>
</feature>
<comment type="caution">
    <text evidence="3">The sequence shown here is derived from an EMBL/GenBank/DDBJ whole genome shotgun (WGS) entry which is preliminary data.</text>
</comment>
<feature type="region of interest" description="Disordered" evidence="1">
    <location>
        <begin position="380"/>
        <end position="561"/>
    </location>
</feature>
<feature type="compositionally biased region" description="Low complexity" evidence="1">
    <location>
        <begin position="992"/>
        <end position="1002"/>
    </location>
</feature>
<feature type="compositionally biased region" description="Low complexity" evidence="1">
    <location>
        <begin position="871"/>
        <end position="884"/>
    </location>
</feature>
<name>A0A8H5G5Q5_9AGAR</name>
<feature type="region of interest" description="Disordered" evidence="1">
    <location>
        <begin position="252"/>
        <end position="271"/>
    </location>
</feature>
<feature type="compositionally biased region" description="Basic and acidic residues" evidence="1">
    <location>
        <begin position="397"/>
        <end position="462"/>
    </location>
</feature>
<feature type="region of interest" description="Disordered" evidence="1">
    <location>
        <begin position="85"/>
        <end position="240"/>
    </location>
</feature>
<evidence type="ECO:0000256" key="1">
    <source>
        <dbReference type="SAM" id="MobiDB-lite"/>
    </source>
</evidence>
<evidence type="ECO:0000259" key="2">
    <source>
        <dbReference type="Pfam" id="PF26147"/>
    </source>
</evidence>
<feature type="compositionally biased region" description="Polar residues" evidence="1">
    <location>
        <begin position="290"/>
        <end position="306"/>
    </location>
</feature>
<proteinExistence type="predicted"/>
<feature type="compositionally biased region" description="Basic and acidic residues" evidence="1">
    <location>
        <begin position="974"/>
        <end position="991"/>
    </location>
</feature>
<feature type="compositionally biased region" description="Polar residues" evidence="1">
    <location>
        <begin position="845"/>
        <end position="858"/>
    </location>
</feature>
<evidence type="ECO:0000313" key="4">
    <source>
        <dbReference type="Proteomes" id="UP000559256"/>
    </source>
</evidence>
<feature type="compositionally biased region" description="Polar residues" evidence="1">
    <location>
        <begin position="629"/>
        <end position="645"/>
    </location>
</feature>
<protein>
    <recommendedName>
        <fullName evidence="2">YMC020W-like alpha/beta hydrolase domain-containing protein</fullName>
    </recommendedName>
</protein>
<feature type="compositionally biased region" description="Basic and acidic residues" evidence="1">
    <location>
        <begin position="715"/>
        <end position="751"/>
    </location>
</feature>
<dbReference type="OrthoDB" id="5598028at2759"/>
<accession>A0A8H5G5Q5</accession>
<gene>
    <name evidence="3" type="ORF">D9758_008574</name>
</gene>
<feature type="region of interest" description="Disordered" evidence="1">
    <location>
        <begin position="961"/>
        <end position="1009"/>
    </location>
</feature>
<dbReference type="InterPro" id="IPR058933">
    <property type="entry name" value="YMC020W-like_ab_hydrolase"/>
</dbReference>
<feature type="compositionally biased region" description="Low complexity" evidence="1">
    <location>
        <begin position="464"/>
        <end position="496"/>
    </location>
</feature>
<dbReference type="EMBL" id="JAACJM010000048">
    <property type="protein sequence ID" value="KAF5358772.1"/>
    <property type="molecule type" value="Genomic_DNA"/>
</dbReference>
<evidence type="ECO:0000313" key="3">
    <source>
        <dbReference type="EMBL" id="KAF5358772.1"/>
    </source>
</evidence>
<feature type="compositionally biased region" description="Basic and acidic residues" evidence="1">
    <location>
        <begin position="279"/>
        <end position="289"/>
    </location>
</feature>
<dbReference type="InterPro" id="IPR058934">
    <property type="entry name" value="YMC020W-like"/>
</dbReference>
<feature type="compositionally biased region" description="Low complexity" evidence="1">
    <location>
        <begin position="661"/>
        <end position="697"/>
    </location>
</feature>
<keyword evidence="4" id="KW-1185">Reference proteome</keyword>
<feature type="region of interest" description="Disordered" evidence="1">
    <location>
        <begin position="595"/>
        <end position="775"/>
    </location>
</feature>
<dbReference type="Pfam" id="PF26147">
    <property type="entry name" value="AB_HYDROLASE_YMC0-YMC35"/>
    <property type="match status" value="1"/>
</dbReference>
<feature type="compositionally biased region" description="Low complexity" evidence="1">
    <location>
        <begin position="383"/>
        <end position="393"/>
    </location>
</feature>
<feature type="region of interest" description="Disordered" evidence="1">
    <location>
        <begin position="902"/>
        <end position="921"/>
    </location>
</feature>
<organism evidence="3 4">
    <name type="scientific">Tetrapyrgos nigripes</name>
    <dbReference type="NCBI Taxonomy" id="182062"/>
    <lineage>
        <taxon>Eukaryota</taxon>
        <taxon>Fungi</taxon>
        <taxon>Dikarya</taxon>
        <taxon>Basidiomycota</taxon>
        <taxon>Agaricomycotina</taxon>
        <taxon>Agaricomycetes</taxon>
        <taxon>Agaricomycetidae</taxon>
        <taxon>Agaricales</taxon>
        <taxon>Marasmiineae</taxon>
        <taxon>Marasmiaceae</taxon>
        <taxon>Tetrapyrgos</taxon>
    </lineage>
</organism>